<dbReference type="AlphaFoldDB" id="A0A4R1B324"/>
<dbReference type="InterPro" id="IPR036634">
    <property type="entry name" value="PRD_sf"/>
</dbReference>
<evidence type="ECO:0000313" key="9">
    <source>
        <dbReference type="Proteomes" id="UP000293846"/>
    </source>
</evidence>
<dbReference type="Gene3D" id="1.10.10.10">
    <property type="entry name" value="Winged helix-like DNA-binding domain superfamily/Winged helix DNA-binding domain"/>
    <property type="match status" value="2"/>
</dbReference>
<protein>
    <submittedName>
        <fullName evidence="8">Transcription antiterminator</fullName>
    </submittedName>
</protein>
<evidence type="ECO:0000256" key="4">
    <source>
        <dbReference type="ARBA" id="ARBA00023163"/>
    </source>
</evidence>
<dbReference type="PANTHER" id="PTHR30185">
    <property type="entry name" value="CRYPTIC BETA-GLUCOSIDE BGL OPERON ANTITERMINATOR"/>
    <property type="match status" value="1"/>
</dbReference>
<dbReference type="SUPFAM" id="SSF63520">
    <property type="entry name" value="PTS-regulatory domain, PRD"/>
    <property type="match status" value="1"/>
</dbReference>
<dbReference type="SUPFAM" id="SSF46785">
    <property type="entry name" value="Winged helix' DNA-binding domain"/>
    <property type="match status" value="1"/>
</dbReference>
<gene>
    <name evidence="8" type="ORF">E0Y62_04160</name>
</gene>
<dbReference type="SUPFAM" id="SSF55804">
    <property type="entry name" value="Phoshotransferase/anion transport protein"/>
    <property type="match status" value="1"/>
</dbReference>
<dbReference type="Gene3D" id="1.10.1790.10">
    <property type="entry name" value="PRD domain"/>
    <property type="match status" value="1"/>
</dbReference>
<dbReference type="InterPro" id="IPR050661">
    <property type="entry name" value="BglG_antiterminators"/>
</dbReference>
<dbReference type="Gene3D" id="3.40.50.2300">
    <property type="match status" value="1"/>
</dbReference>
<keyword evidence="3" id="KW-0805">Transcription regulation</keyword>
<dbReference type="GO" id="GO:0008982">
    <property type="term" value="F:protein-N(PI)-phosphohistidine-sugar phosphotransferase activity"/>
    <property type="evidence" value="ECO:0007669"/>
    <property type="project" value="InterPro"/>
</dbReference>
<dbReference type="OrthoDB" id="3710983at2"/>
<proteinExistence type="predicted"/>
<evidence type="ECO:0000313" key="8">
    <source>
        <dbReference type="EMBL" id="TCJ05353.1"/>
    </source>
</evidence>
<evidence type="ECO:0000256" key="1">
    <source>
        <dbReference type="ARBA" id="ARBA00022679"/>
    </source>
</evidence>
<dbReference type="STRING" id="1742358.GCA_001439605_04896"/>
<comment type="caution">
    <text evidence="8">The sequence shown here is derived from an EMBL/GenBank/DDBJ whole genome shotgun (WGS) entry which is preliminary data.</text>
</comment>
<dbReference type="Proteomes" id="UP000293846">
    <property type="component" value="Unassembled WGS sequence"/>
</dbReference>
<feature type="domain" description="PRD" evidence="7">
    <location>
        <begin position="195"/>
        <end position="301"/>
    </location>
</feature>
<sequence length="662" mass="76903">MSILFDITSRQAKLLDFLSKTEEYLPAKQYADYLNVSERTIFNDLDKLEIFCKKYNLVIDKKQNQGIKLIGDTSSSNGFIQKVITNHKAKERDALSSLERQILIAKWLLINSQTVTYQSLSLDLYISSSSIIKDINRIRSFMDEELQLVSNAKGTRVNGNEIAIQRTIKRFAYYLIEKELNNNSLSTFAHILEPLFDKKIIKAVYDAVIEFLSVMENSISEQYIKSLFISILILTERSYRGFHLTKLPEIQLEGAEYLTNYPLAIEMCSKISSELQFEFTELEHHFLSNQLFAHRIQVKINNKQVEKLISEDIKDMIRGVSRAIEIDLKEDDRLFDSLIYHVFPMIYRLKSAINVYNPLLNEIKNNYGVLFQIIWYSMEKLEKKYDIKLTDDDVAFITIHFQVAIERKNQMSQILVVCQSGLVTSDLIIHRIKNLLPSNIQFRLIAKPLLKSEDLSKVDFIISSVQLEEQTCPVVYVSPLVRDSDLKKIYAYYLKYSSKNRKQEDVVLTPHLISKYINSRYMFINEEVKSKEDCLNKMIQRLEEDQIVKSSFKQSVYERERLGNTIVQGWAAIPHAMSTMANETKISIMTTKQPINWNNETYVSFVILLAVAEEDLNQVRCLLTHLYKIIINSDRLESGQSFKSMTTPEDLIAILLCKDKIQ</sequence>
<dbReference type="PROSITE" id="PS51372">
    <property type="entry name" value="PRD_2"/>
    <property type="match status" value="2"/>
</dbReference>
<dbReference type="InterPro" id="IPR011608">
    <property type="entry name" value="PRD"/>
</dbReference>
<dbReference type="CDD" id="cd05568">
    <property type="entry name" value="PTS_IIB_bgl_like"/>
    <property type="match status" value="1"/>
</dbReference>
<dbReference type="PANTHER" id="PTHR30185:SF18">
    <property type="entry name" value="TRANSCRIPTIONAL REGULATOR MTLR"/>
    <property type="match status" value="1"/>
</dbReference>
<keyword evidence="9" id="KW-1185">Reference proteome</keyword>
<dbReference type="GO" id="GO:0009401">
    <property type="term" value="P:phosphoenolpyruvate-dependent sugar phosphotransferase system"/>
    <property type="evidence" value="ECO:0007669"/>
    <property type="project" value="InterPro"/>
</dbReference>
<evidence type="ECO:0000259" key="7">
    <source>
        <dbReference type="PROSITE" id="PS51372"/>
    </source>
</evidence>
<dbReference type="PROSITE" id="PS51094">
    <property type="entry name" value="PTS_EIIA_TYPE_2"/>
    <property type="match status" value="1"/>
</dbReference>
<dbReference type="Pfam" id="PF00874">
    <property type="entry name" value="PRD"/>
    <property type="match status" value="1"/>
</dbReference>
<dbReference type="InterPro" id="IPR013011">
    <property type="entry name" value="PTS_EIIB_2"/>
</dbReference>
<evidence type="ECO:0000256" key="2">
    <source>
        <dbReference type="ARBA" id="ARBA00022737"/>
    </source>
</evidence>
<accession>A0A4R1B324</accession>
<dbReference type="InterPro" id="IPR036390">
    <property type="entry name" value="WH_DNA-bd_sf"/>
</dbReference>
<keyword evidence="4" id="KW-0804">Transcription</keyword>
<dbReference type="Pfam" id="PF08279">
    <property type="entry name" value="HTH_11"/>
    <property type="match status" value="1"/>
</dbReference>
<dbReference type="InterPro" id="IPR016152">
    <property type="entry name" value="PTrfase/Anion_transptr"/>
</dbReference>
<dbReference type="EMBL" id="SJTH01000004">
    <property type="protein sequence ID" value="TCJ05353.1"/>
    <property type="molecule type" value="Genomic_DNA"/>
</dbReference>
<keyword evidence="1" id="KW-0808">Transferase</keyword>
<dbReference type="InterPro" id="IPR002178">
    <property type="entry name" value="PTS_EIIA_type-2_dom"/>
</dbReference>
<feature type="domain" description="PRD" evidence="7">
    <location>
        <begin position="304"/>
        <end position="411"/>
    </location>
</feature>
<dbReference type="InterPro" id="IPR013196">
    <property type="entry name" value="HTH_11"/>
</dbReference>
<dbReference type="PROSITE" id="PS51099">
    <property type="entry name" value="PTS_EIIB_TYPE_2"/>
    <property type="match status" value="1"/>
</dbReference>
<name>A0A4R1B324_9BACI</name>
<organism evidence="8 9">
    <name type="scientific">Cytobacillus praedii</name>
    <dbReference type="NCBI Taxonomy" id="1742358"/>
    <lineage>
        <taxon>Bacteria</taxon>
        <taxon>Bacillati</taxon>
        <taxon>Bacillota</taxon>
        <taxon>Bacilli</taxon>
        <taxon>Bacillales</taxon>
        <taxon>Bacillaceae</taxon>
        <taxon>Cytobacillus</taxon>
    </lineage>
</organism>
<feature type="domain" description="PTS EIIB type-2" evidence="6">
    <location>
        <begin position="412"/>
        <end position="501"/>
    </location>
</feature>
<feature type="domain" description="PTS EIIA type-2" evidence="5">
    <location>
        <begin position="515"/>
        <end position="658"/>
    </location>
</feature>
<evidence type="ECO:0000259" key="6">
    <source>
        <dbReference type="PROSITE" id="PS51099"/>
    </source>
</evidence>
<evidence type="ECO:0000256" key="3">
    <source>
        <dbReference type="ARBA" id="ARBA00023015"/>
    </source>
</evidence>
<dbReference type="InterPro" id="IPR036388">
    <property type="entry name" value="WH-like_DNA-bd_sf"/>
</dbReference>
<dbReference type="Pfam" id="PF00359">
    <property type="entry name" value="PTS_EIIA_2"/>
    <property type="match status" value="1"/>
</dbReference>
<dbReference type="Gene3D" id="3.40.930.10">
    <property type="entry name" value="Mannitol-specific EII, Chain A"/>
    <property type="match status" value="1"/>
</dbReference>
<reference evidence="8 9" key="1">
    <citation type="submission" date="2019-03" db="EMBL/GenBank/DDBJ databases">
        <authorList>
            <person name="Jensen L."/>
            <person name="Storgaard J."/>
            <person name="Sulaj E."/>
            <person name="Schramm A."/>
            <person name="Marshall I.P.G."/>
        </authorList>
    </citation>
    <scope>NUCLEOTIDE SEQUENCE [LARGE SCALE GENOMIC DNA]</scope>
    <source>
        <strain evidence="8 9">2017H2G3</strain>
    </source>
</reference>
<dbReference type="GO" id="GO:0006355">
    <property type="term" value="P:regulation of DNA-templated transcription"/>
    <property type="evidence" value="ECO:0007669"/>
    <property type="project" value="InterPro"/>
</dbReference>
<dbReference type="SUPFAM" id="SSF52794">
    <property type="entry name" value="PTS system IIB component-like"/>
    <property type="match status" value="1"/>
</dbReference>
<evidence type="ECO:0000259" key="5">
    <source>
        <dbReference type="PROSITE" id="PS51094"/>
    </source>
</evidence>
<dbReference type="InterPro" id="IPR036095">
    <property type="entry name" value="PTS_EIIB-like_sf"/>
</dbReference>
<keyword evidence="2" id="KW-0677">Repeat</keyword>